<dbReference type="InterPro" id="IPR050481">
    <property type="entry name" value="UDP-glycosyltransf_plant"/>
</dbReference>
<sequence>MMKKDAIVFYPALDRGHLLSMIELANLISTHHPSLSTTLLILTPPTPSTTVKQSLSAVSPSVTLLHLPPLPLHSDINPHILSIELCRRNNHNLRQILLSISKTSKIKAVVLDFMNFTAATTVTNELNLPTYFYYTSGASSLCTMLHFPTLHETTTRSIKDLHMQIQVPGIPRISSDDYPEVTKDRESFIYQIFLEIAKTMRDKSVGIILNTFDAIEARAIRALSSKQEVNKAPALFCVGPLISSSCENDENGCLNWLDSQPSQSVVLLSFGSLGSFSKKQLMEIAMGLEKSKQRFLWVLRAEATESDNSELSLNELLPEGFLERTKEIGLVVRDWAPQVAILSHDSVGGFVTHCGWNSVLEGVCEGVPMVAWPLYAEQKINRVVMVQEMKIALGVKEDKDGFVSASELGERVSELMDSERGKEIRQRIFKMRMSAVEAKGEGGSSRVDLDRLVQFWKSTT</sequence>
<dbReference type="PROSITE" id="PS00375">
    <property type="entry name" value="UDPGT"/>
    <property type="match status" value="1"/>
</dbReference>
<reference evidence="5 6" key="1">
    <citation type="journal article" date="2023" name="Plants (Basel)">
        <title>Bridging the Gap: Combining Genomics and Transcriptomics Approaches to Understand Stylosanthes scabra, an Orphan Legume from the Brazilian Caatinga.</title>
        <authorList>
            <person name="Ferreira-Neto J.R.C."/>
            <person name="da Silva M.D."/>
            <person name="Binneck E."/>
            <person name="de Melo N.F."/>
            <person name="da Silva R.H."/>
            <person name="de Melo A.L.T.M."/>
            <person name="Pandolfi V."/>
            <person name="Bustamante F.O."/>
            <person name="Brasileiro-Vidal A.C."/>
            <person name="Benko-Iseppon A.M."/>
        </authorList>
    </citation>
    <scope>NUCLEOTIDE SEQUENCE [LARGE SCALE GENOMIC DNA]</scope>
    <source>
        <tissue evidence="5">Leaves</tissue>
    </source>
</reference>
<evidence type="ECO:0000256" key="1">
    <source>
        <dbReference type="ARBA" id="ARBA00009995"/>
    </source>
</evidence>
<comment type="caution">
    <text evidence="5">The sequence shown here is derived from an EMBL/GenBank/DDBJ whole genome shotgun (WGS) entry which is preliminary data.</text>
</comment>
<dbReference type="PANTHER" id="PTHR48048">
    <property type="entry name" value="GLYCOSYLTRANSFERASE"/>
    <property type="match status" value="1"/>
</dbReference>
<dbReference type="InterPro" id="IPR035595">
    <property type="entry name" value="UDP_glycos_trans_CS"/>
</dbReference>
<dbReference type="Pfam" id="PF00201">
    <property type="entry name" value="UDPGT"/>
    <property type="match status" value="1"/>
</dbReference>
<protein>
    <recommendedName>
        <fullName evidence="4">Glycosyltransferase</fullName>
        <ecNumber evidence="4">2.4.1.-</ecNumber>
    </recommendedName>
</protein>
<dbReference type="Gene3D" id="3.40.50.2000">
    <property type="entry name" value="Glycogen Phosphorylase B"/>
    <property type="match status" value="2"/>
</dbReference>
<dbReference type="EMBL" id="JASCZI010242340">
    <property type="protein sequence ID" value="MED6210715.1"/>
    <property type="molecule type" value="Genomic_DNA"/>
</dbReference>
<name>A0ABU6YJY4_9FABA</name>
<organism evidence="5 6">
    <name type="scientific">Stylosanthes scabra</name>
    <dbReference type="NCBI Taxonomy" id="79078"/>
    <lineage>
        <taxon>Eukaryota</taxon>
        <taxon>Viridiplantae</taxon>
        <taxon>Streptophyta</taxon>
        <taxon>Embryophyta</taxon>
        <taxon>Tracheophyta</taxon>
        <taxon>Spermatophyta</taxon>
        <taxon>Magnoliopsida</taxon>
        <taxon>eudicotyledons</taxon>
        <taxon>Gunneridae</taxon>
        <taxon>Pentapetalae</taxon>
        <taxon>rosids</taxon>
        <taxon>fabids</taxon>
        <taxon>Fabales</taxon>
        <taxon>Fabaceae</taxon>
        <taxon>Papilionoideae</taxon>
        <taxon>50 kb inversion clade</taxon>
        <taxon>dalbergioids sensu lato</taxon>
        <taxon>Dalbergieae</taxon>
        <taxon>Pterocarpus clade</taxon>
        <taxon>Stylosanthes</taxon>
    </lineage>
</organism>
<keyword evidence="6" id="KW-1185">Reference proteome</keyword>
<evidence type="ECO:0000256" key="3">
    <source>
        <dbReference type="RuleBase" id="RU003718"/>
    </source>
</evidence>
<evidence type="ECO:0000313" key="6">
    <source>
        <dbReference type="Proteomes" id="UP001341840"/>
    </source>
</evidence>
<gene>
    <name evidence="5" type="ORF">PIB30_066721</name>
</gene>
<dbReference type="Proteomes" id="UP001341840">
    <property type="component" value="Unassembled WGS sequence"/>
</dbReference>
<proteinExistence type="inferred from homology"/>
<comment type="similarity">
    <text evidence="1 3">Belongs to the UDP-glycosyltransferase family.</text>
</comment>
<evidence type="ECO:0000313" key="5">
    <source>
        <dbReference type="EMBL" id="MED6210715.1"/>
    </source>
</evidence>
<keyword evidence="3" id="KW-0328">Glycosyltransferase</keyword>
<dbReference type="SUPFAM" id="SSF53756">
    <property type="entry name" value="UDP-Glycosyltransferase/glycogen phosphorylase"/>
    <property type="match status" value="1"/>
</dbReference>
<keyword evidence="2 3" id="KW-0808">Transferase</keyword>
<dbReference type="InterPro" id="IPR002213">
    <property type="entry name" value="UDP_glucos_trans"/>
</dbReference>
<dbReference type="EC" id="2.4.1.-" evidence="4"/>
<evidence type="ECO:0000256" key="2">
    <source>
        <dbReference type="ARBA" id="ARBA00022679"/>
    </source>
</evidence>
<dbReference type="CDD" id="cd03784">
    <property type="entry name" value="GT1_Gtf-like"/>
    <property type="match status" value="1"/>
</dbReference>
<evidence type="ECO:0000256" key="4">
    <source>
        <dbReference type="RuleBase" id="RU362057"/>
    </source>
</evidence>
<accession>A0ABU6YJY4</accession>
<dbReference type="PANTHER" id="PTHR48048:SF33">
    <property type="entry name" value="ISOFLAVONE 7-O-GLUCOSYLTRANSFERASE 1"/>
    <property type="match status" value="1"/>
</dbReference>